<dbReference type="Proteomes" id="UP000694547">
    <property type="component" value="Chromosome 10"/>
</dbReference>
<dbReference type="GeneTree" id="ENSGT00940000154630"/>
<feature type="compositionally biased region" description="Polar residues" evidence="2">
    <location>
        <begin position="54"/>
        <end position="86"/>
    </location>
</feature>
<dbReference type="SMART" id="SM00705">
    <property type="entry name" value="THEG"/>
    <property type="match status" value="7"/>
</dbReference>
<dbReference type="PANTHER" id="PTHR15901">
    <property type="entry name" value="TESTICULAR HAPLOID EXPRESSED GENE PROTEIN"/>
    <property type="match status" value="1"/>
</dbReference>
<evidence type="ECO:0000313" key="3">
    <source>
        <dbReference type="Ensembl" id="ENSPEMP00000032930.1"/>
    </source>
</evidence>
<feature type="region of interest" description="Disordered" evidence="2">
    <location>
        <begin position="1"/>
        <end position="133"/>
    </location>
</feature>
<sequence length="456" mass="50858">MEEGDVSGSSVLSGVTDGQNTTTDTNSEVQPKPLVLRLLQVENELEGEEAEASDPSQSRKASNLSQSRKISDPSQSRKASDLSQSRKASDPLQPRKASDSRQSRKGSEPLQARKVSEPLQSPQVHAGGKGDLLPNAVITTSPSLIARYLPRLQLASLSEHPVSRDRIRKCFFSRKRIEDLSRPKKQWGTPDRRLFWGNQDPIRPISETALKAQLSKRLEDLAQPKLVSRHYVPNRAQYYYSCGRQSVIWEIPPPALFTRPSKRIQRLAIPNRFKTQCLLDSEDLPPPGTFRFSAPSARILQLSVAKGPDPNYVPPKSIETKISFSTLSAVASPRIVDLAHPRIKIEGLCYEREKSELPIRPISPAALLAKPTSRTITLAKSKPVHEDYLPVRDARWPVSSAAAHPRVSDRIQELANPPPRYVHVVFYDPDVFKVKPAALKAQCSARVRELAEPIMR</sequence>
<dbReference type="InterPro" id="IPR042401">
    <property type="entry name" value="SPMAP2-like"/>
</dbReference>
<reference evidence="3 4" key="1">
    <citation type="submission" date="2018-10" db="EMBL/GenBank/DDBJ databases">
        <title>Improved assembly of the deer mouse Peromyscus maniculatus genome.</title>
        <authorList>
            <person name="Lassance J.-M."/>
            <person name="Hoekstra H.E."/>
        </authorList>
    </citation>
    <scope>NUCLEOTIDE SEQUENCE [LARGE SCALE GENOMIC DNA]</scope>
</reference>
<feature type="compositionally biased region" description="Low complexity" evidence="2">
    <location>
        <begin position="1"/>
        <end position="18"/>
    </location>
</feature>
<organism evidence="3 4">
    <name type="scientific">Peromyscus maniculatus bairdii</name>
    <name type="common">Prairie deer mouse</name>
    <dbReference type="NCBI Taxonomy" id="230844"/>
    <lineage>
        <taxon>Eukaryota</taxon>
        <taxon>Metazoa</taxon>
        <taxon>Chordata</taxon>
        <taxon>Craniata</taxon>
        <taxon>Vertebrata</taxon>
        <taxon>Euteleostomi</taxon>
        <taxon>Mammalia</taxon>
        <taxon>Eutheria</taxon>
        <taxon>Euarchontoglires</taxon>
        <taxon>Glires</taxon>
        <taxon>Rodentia</taxon>
        <taxon>Myomorpha</taxon>
        <taxon>Muroidea</taxon>
        <taxon>Cricetidae</taxon>
        <taxon>Neotominae</taxon>
        <taxon>Peromyscus</taxon>
    </lineage>
</organism>
<feature type="compositionally biased region" description="Basic and acidic residues" evidence="2">
    <location>
        <begin position="96"/>
        <end position="107"/>
    </location>
</feature>
<reference evidence="3" key="2">
    <citation type="submission" date="2025-08" db="UniProtKB">
        <authorList>
            <consortium name="Ensembl"/>
        </authorList>
    </citation>
    <scope>IDENTIFICATION</scope>
</reference>
<evidence type="ECO:0000256" key="1">
    <source>
        <dbReference type="ARBA" id="ARBA00022737"/>
    </source>
</evidence>
<feature type="compositionally biased region" description="Acidic residues" evidence="2">
    <location>
        <begin position="43"/>
        <end position="52"/>
    </location>
</feature>
<reference evidence="3" key="3">
    <citation type="submission" date="2025-09" db="UniProtKB">
        <authorList>
            <consortium name="Ensembl"/>
        </authorList>
    </citation>
    <scope>IDENTIFICATION</scope>
</reference>
<evidence type="ECO:0000313" key="4">
    <source>
        <dbReference type="Proteomes" id="UP000694547"/>
    </source>
</evidence>
<evidence type="ECO:0000256" key="2">
    <source>
        <dbReference type="SAM" id="MobiDB-lite"/>
    </source>
</evidence>
<dbReference type="Ensembl" id="ENSPEMT00000041202.1">
    <property type="protein sequence ID" value="ENSPEMP00000032930.1"/>
    <property type="gene ID" value="ENSPEMG00000001037.2"/>
</dbReference>
<dbReference type="PANTHER" id="PTHR15901:SF15">
    <property type="entry name" value="TESTICULAR HAPLOID EXPRESSED GENE PROTEIN-LIKE"/>
    <property type="match status" value="1"/>
</dbReference>
<feature type="compositionally biased region" description="Polar residues" evidence="2">
    <location>
        <begin position="19"/>
        <end position="29"/>
    </location>
</feature>
<accession>A0A8C8UQ95</accession>
<keyword evidence="1" id="KW-0677">Repeat</keyword>
<dbReference type="AlphaFoldDB" id="A0A8C8UQ95"/>
<name>A0A8C8UQ95_PERMB</name>
<keyword evidence="4" id="KW-1185">Reference proteome</keyword>
<proteinExistence type="predicted"/>
<protein>
    <submittedName>
        <fullName evidence="3">Sperm microtubule associated protein 2 like</fullName>
    </submittedName>
</protein>
<dbReference type="InterPro" id="IPR006623">
    <property type="entry name" value="THEG"/>
</dbReference>
<dbReference type="Pfam" id="PF14912">
    <property type="entry name" value="THEG"/>
    <property type="match status" value="4"/>
</dbReference>